<gene>
    <name evidence="3" type="ORF">LY79DRAFT_564798</name>
</gene>
<accession>A0AAD8UZH2</accession>
<dbReference type="GeneID" id="85442933"/>
<dbReference type="Proteomes" id="UP001230504">
    <property type="component" value="Unassembled WGS sequence"/>
</dbReference>
<evidence type="ECO:0000313" key="4">
    <source>
        <dbReference type="Proteomes" id="UP001230504"/>
    </source>
</evidence>
<keyword evidence="4" id="KW-1185">Reference proteome</keyword>
<comment type="caution">
    <text evidence="3">The sequence shown here is derived from an EMBL/GenBank/DDBJ whole genome shotgun (WGS) entry which is preliminary data.</text>
</comment>
<dbReference type="AlphaFoldDB" id="A0AAD8UZH2"/>
<evidence type="ECO:0008006" key="5">
    <source>
        <dbReference type="Google" id="ProtNLM"/>
    </source>
</evidence>
<proteinExistence type="predicted"/>
<protein>
    <recommendedName>
        <fullName evidence="5">Secreted protein</fullName>
    </recommendedName>
</protein>
<dbReference type="RefSeq" id="XP_060410411.1">
    <property type="nucleotide sequence ID" value="XM_060558693.1"/>
</dbReference>
<evidence type="ECO:0000256" key="2">
    <source>
        <dbReference type="SAM" id="SignalP"/>
    </source>
</evidence>
<organism evidence="3 4">
    <name type="scientific">Colletotrichum navitas</name>
    <dbReference type="NCBI Taxonomy" id="681940"/>
    <lineage>
        <taxon>Eukaryota</taxon>
        <taxon>Fungi</taxon>
        <taxon>Dikarya</taxon>
        <taxon>Ascomycota</taxon>
        <taxon>Pezizomycotina</taxon>
        <taxon>Sordariomycetes</taxon>
        <taxon>Hypocreomycetidae</taxon>
        <taxon>Glomerellales</taxon>
        <taxon>Glomerellaceae</taxon>
        <taxon>Colletotrichum</taxon>
        <taxon>Colletotrichum graminicola species complex</taxon>
    </lineage>
</organism>
<feature type="signal peptide" evidence="2">
    <location>
        <begin position="1"/>
        <end position="23"/>
    </location>
</feature>
<feature type="compositionally biased region" description="Polar residues" evidence="1">
    <location>
        <begin position="45"/>
        <end position="58"/>
    </location>
</feature>
<evidence type="ECO:0000256" key="1">
    <source>
        <dbReference type="SAM" id="MobiDB-lite"/>
    </source>
</evidence>
<reference evidence="3" key="1">
    <citation type="submission" date="2021-06" db="EMBL/GenBank/DDBJ databases">
        <title>Comparative genomics, transcriptomics and evolutionary studies reveal genomic signatures of adaptation to plant cell wall in hemibiotrophic fungi.</title>
        <authorList>
            <consortium name="DOE Joint Genome Institute"/>
            <person name="Baroncelli R."/>
            <person name="Diaz J.F."/>
            <person name="Benocci T."/>
            <person name="Peng M."/>
            <person name="Battaglia E."/>
            <person name="Haridas S."/>
            <person name="Andreopoulos W."/>
            <person name="Labutti K."/>
            <person name="Pangilinan J."/>
            <person name="Floch G.L."/>
            <person name="Makela M.R."/>
            <person name="Henrissat B."/>
            <person name="Grigoriev I.V."/>
            <person name="Crouch J.A."/>
            <person name="De Vries R.P."/>
            <person name="Sukno S.A."/>
            <person name="Thon M.R."/>
        </authorList>
    </citation>
    <scope>NUCLEOTIDE SEQUENCE</scope>
    <source>
        <strain evidence="3">CBS 125086</strain>
    </source>
</reference>
<sequence length="71" mass="7808">MRYCTTHLAKLLGMIRLLGQCVAGRVPGYHISSLAARQSPRDKSPITQGVYKSSSSPDTVPPTRRLKRLKG</sequence>
<keyword evidence="2" id="KW-0732">Signal</keyword>
<name>A0AAD8UZH2_9PEZI</name>
<feature type="region of interest" description="Disordered" evidence="1">
    <location>
        <begin position="36"/>
        <end position="71"/>
    </location>
</feature>
<evidence type="ECO:0000313" key="3">
    <source>
        <dbReference type="EMBL" id="KAK1579260.1"/>
    </source>
</evidence>
<dbReference type="EMBL" id="JAHLJV010000069">
    <property type="protein sequence ID" value="KAK1579260.1"/>
    <property type="molecule type" value="Genomic_DNA"/>
</dbReference>
<feature type="chain" id="PRO_5042112774" description="Secreted protein" evidence="2">
    <location>
        <begin position="24"/>
        <end position="71"/>
    </location>
</feature>